<reference evidence="1" key="1">
    <citation type="journal article" date="2014" name="Front. Microbiol.">
        <title>High frequency of phylogenetically diverse reductive dehalogenase-homologous genes in deep subseafloor sedimentary metagenomes.</title>
        <authorList>
            <person name="Kawai M."/>
            <person name="Futagami T."/>
            <person name="Toyoda A."/>
            <person name="Takaki Y."/>
            <person name="Nishi S."/>
            <person name="Hori S."/>
            <person name="Arai W."/>
            <person name="Tsubouchi T."/>
            <person name="Morono Y."/>
            <person name="Uchiyama I."/>
            <person name="Ito T."/>
            <person name="Fujiyama A."/>
            <person name="Inagaki F."/>
            <person name="Takami H."/>
        </authorList>
    </citation>
    <scope>NUCLEOTIDE SEQUENCE</scope>
    <source>
        <strain evidence="1">Expedition CK06-06</strain>
    </source>
</reference>
<dbReference type="EMBL" id="BARS01001882">
    <property type="protein sequence ID" value="GAF77698.1"/>
    <property type="molecule type" value="Genomic_DNA"/>
</dbReference>
<name>X0S9H3_9ZZZZ</name>
<organism evidence="1">
    <name type="scientific">marine sediment metagenome</name>
    <dbReference type="NCBI Taxonomy" id="412755"/>
    <lineage>
        <taxon>unclassified sequences</taxon>
        <taxon>metagenomes</taxon>
        <taxon>ecological metagenomes</taxon>
    </lineage>
</organism>
<gene>
    <name evidence="1" type="ORF">S01H1_03458</name>
</gene>
<protein>
    <submittedName>
        <fullName evidence="1">Uncharacterized protein</fullName>
    </submittedName>
</protein>
<accession>X0S9H3</accession>
<proteinExistence type="predicted"/>
<comment type="caution">
    <text evidence="1">The sequence shown here is derived from an EMBL/GenBank/DDBJ whole genome shotgun (WGS) entry which is preliminary data.</text>
</comment>
<sequence>MGIYDPLRDSFSELNRMLIDAQQWDEKHAEMAADRNYKAVTLQSNLQQQEFQNQMAQRRLNLTERGENRADSALAQTALNQERNYKLSQEELEVTRQNADTSAAGLEIRKQAEGRAQELQASKLQKSEAEAEAIARPFEPTYINLDFIPEHVKADPAFQERLKQIVDPNEQMSPEDQQLFAPALIGLLAEFDHPMDNASSNIKVLQEQHTAQKSIATASGDNYQIADRANARRQ</sequence>
<feature type="non-terminal residue" evidence="1">
    <location>
        <position position="234"/>
    </location>
</feature>
<dbReference type="AlphaFoldDB" id="X0S9H3"/>
<evidence type="ECO:0000313" key="1">
    <source>
        <dbReference type="EMBL" id="GAF77698.1"/>
    </source>
</evidence>